<dbReference type="GO" id="GO:0008835">
    <property type="term" value="F:diaminohydroxyphosphoribosylaminopyrimidine deaminase activity"/>
    <property type="evidence" value="ECO:0007669"/>
    <property type="project" value="UniProtKB-EC"/>
</dbReference>
<dbReference type="UniPathway" id="UPA00275">
    <property type="reaction ID" value="UER00402"/>
</dbReference>
<reference evidence="19 20" key="1">
    <citation type="submission" date="2017-08" db="EMBL/GenBank/DDBJ databases">
        <authorList>
            <person name="de Groot N.N."/>
        </authorList>
    </citation>
    <scope>NUCLEOTIDE SEQUENCE [LARGE SCALE GENOMIC DNA]</scope>
    <source>
        <strain evidence="19 20">HM2</strain>
    </source>
</reference>
<evidence type="ECO:0000256" key="15">
    <source>
        <dbReference type="PIRSR" id="PIRSR006769-1"/>
    </source>
</evidence>
<name>A0A380RVX0_FIBSU</name>
<comment type="cofactor">
    <cofactor evidence="17">
        <name>Zn(2+)</name>
        <dbReference type="ChEBI" id="CHEBI:29105"/>
    </cofactor>
    <text evidence="17">Binds 1 zinc ion.</text>
</comment>
<comment type="function">
    <text evidence="1">Converts 2,5-diamino-6-(ribosylamino)-4(3h)-pyrimidinone 5'-phosphate into 5-amino-6-(ribosylamino)-2,4(1h,3h)-pyrimidinedione 5'-phosphate.</text>
</comment>
<sequence>MPQEITNFMQFALEQAFFAIGESRPNPAVGAVVVKDGIVVGKGRTQRPGSAHAEVMALRDAGELARGASIFVTLEPCCHYGRTPPCTKAIIEAGIQKVYFAHSDPNPVVHGKSRKILEEAGIEVHEGEEACVLACVEDCSNGESCTECRVFEFTSSSPLDKASREAEGRAVFAEVERYFEAYDYFVRTKRTFVEIKSAVSQDGFMGCVDKAGNHLPLAITKQGANCWNHELRAMSDAILVGAGTLLADNPSLDVRYAAGNNPVKIVWAGHHEFSADEISRLKIFSESDAKPIVFSCVAQPKLLNVAECVILLNDSFAENWRAMVDDLSARGMHRLMVEPGARLVRELFNGESRNLSQTQNAQPLWNRLDLWRSTDTSVDITLENLIESGAVKAGLEYPELPANIVAKESAVIGPDVLTVYYPG</sequence>
<evidence type="ECO:0000256" key="16">
    <source>
        <dbReference type="PIRSR" id="PIRSR006769-2"/>
    </source>
</evidence>
<evidence type="ECO:0000256" key="14">
    <source>
        <dbReference type="ARBA" id="ARBA00023268"/>
    </source>
</evidence>
<feature type="domain" description="CMP/dCMP-type deaminase" evidence="18">
    <location>
        <begin position="3"/>
        <end position="124"/>
    </location>
</feature>
<evidence type="ECO:0000256" key="2">
    <source>
        <dbReference type="ARBA" id="ARBA00004882"/>
    </source>
</evidence>
<dbReference type="SUPFAM" id="SSF53597">
    <property type="entry name" value="Dihydrofolate reductase-like"/>
    <property type="match status" value="1"/>
</dbReference>
<keyword evidence="9" id="KW-0686">Riboflavin biosynthesis</keyword>
<gene>
    <name evidence="19" type="ORF">SAMN05661053_0374</name>
</gene>
<keyword evidence="12 16" id="KW-0521">NADP</keyword>
<dbReference type="GO" id="GO:0008703">
    <property type="term" value="F:5-amino-6-(5-phosphoribosylamino)uracil reductase activity"/>
    <property type="evidence" value="ECO:0007669"/>
    <property type="project" value="UniProtKB-EC"/>
</dbReference>
<dbReference type="AlphaFoldDB" id="A0A380RVX0"/>
<dbReference type="PIRSF" id="PIRSF006769">
    <property type="entry name" value="RibD"/>
    <property type="match status" value="1"/>
</dbReference>
<dbReference type="Pfam" id="PF00383">
    <property type="entry name" value="dCMP_cyt_deam_1"/>
    <property type="match status" value="1"/>
</dbReference>
<feature type="binding site" evidence="17">
    <location>
        <position position="52"/>
    </location>
    <ligand>
        <name>Zn(2+)</name>
        <dbReference type="ChEBI" id="CHEBI:29105"/>
        <note>catalytic</note>
    </ligand>
</feature>
<feature type="binding site" evidence="16">
    <location>
        <position position="232"/>
    </location>
    <ligand>
        <name>substrate</name>
    </ligand>
</feature>
<evidence type="ECO:0000256" key="3">
    <source>
        <dbReference type="ARBA" id="ARBA00004910"/>
    </source>
</evidence>
<dbReference type="InterPro" id="IPR016193">
    <property type="entry name" value="Cytidine_deaminase-like"/>
</dbReference>
<keyword evidence="14" id="KW-0511">Multifunctional enzyme</keyword>
<keyword evidence="11 17" id="KW-0862">Zinc</keyword>
<evidence type="ECO:0000256" key="7">
    <source>
        <dbReference type="ARBA" id="ARBA00013173"/>
    </source>
</evidence>
<dbReference type="PANTHER" id="PTHR38011:SF7">
    <property type="entry name" value="2,5-DIAMINO-6-RIBOSYLAMINO-4(3H)-PYRIMIDINONE 5'-PHOSPHATE REDUCTASE"/>
    <property type="match status" value="1"/>
</dbReference>
<evidence type="ECO:0000313" key="19">
    <source>
        <dbReference type="EMBL" id="SUQ19147.1"/>
    </source>
</evidence>
<evidence type="ECO:0000256" key="11">
    <source>
        <dbReference type="ARBA" id="ARBA00022833"/>
    </source>
</evidence>
<dbReference type="NCBIfam" id="TIGR00326">
    <property type="entry name" value="eubact_ribD"/>
    <property type="match status" value="1"/>
</dbReference>
<dbReference type="RefSeq" id="WP_109571883.1">
    <property type="nucleotide sequence ID" value="NZ_UHJL01000001.1"/>
</dbReference>
<dbReference type="Gene3D" id="3.40.140.10">
    <property type="entry name" value="Cytidine Deaminase, domain 2"/>
    <property type="match status" value="1"/>
</dbReference>
<evidence type="ECO:0000256" key="17">
    <source>
        <dbReference type="PIRSR" id="PIRSR006769-3"/>
    </source>
</evidence>
<feature type="binding site" evidence="16">
    <location>
        <position position="255"/>
    </location>
    <ligand>
        <name>substrate</name>
    </ligand>
</feature>
<dbReference type="EC" id="3.5.4.26" evidence="6"/>
<dbReference type="InterPro" id="IPR002734">
    <property type="entry name" value="RibDG_C"/>
</dbReference>
<comment type="similarity">
    <text evidence="4">In the N-terminal section; belongs to the cytidine and deoxycytidylate deaminase family.</text>
</comment>
<feature type="binding site" evidence="16">
    <location>
        <position position="248"/>
    </location>
    <ligand>
        <name>NADP(+)</name>
        <dbReference type="ChEBI" id="CHEBI:58349"/>
    </ligand>
</feature>
<dbReference type="InterPro" id="IPR016192">
    <property type="entry name" value="APOBEC/CMP_deaminase_Zn-bd"/>
</dbReference>
<comment type="pathway">
    <text evidence="3">Cofactor biosynthesis; riboflavin biosynthesis; 5-amino-6-(D-ribitylamino)uracil from GTP: step 3/4.</text>
</comment>
<feature type="binding site" evidence="16">
    <location>
        <position position="244"/>
    </location>
    <ligand>
        <name>NADP(+)</name>
        <dbReference type="ChEBI" id="CHEBI:58349"/>
    </ligand>
</feature>
<feature type="binding site" evidence="16">
    <location>
        <position position="252"/>
    </location>
    <ligand>
        <name>substrate</name>
    </ligand>
</feature>
<feature type="binding site" evidence="16">
    <location>
        <position position="198"/>
    </location>
    <ligand>
        <name>NADP(+)</name>
        <dbReference type="ChEBI" id="CHEBI:58349"/>
    </ligand>
</feature>
<feature type="binding site" evidence="17">
    <location>
        <position position="86"/>
    </location>
    <ligand>
        <name>Zn(2+)</name>
        <dbReference type="ChEBI" id="CHEBI:29105"/>
        <note>catalytic</note>
    </ligand>
</feature>
<dbReference type="Pfam" id="PF01872">
    <property type="entry name" value="RibD_C"/>
    <property type="match status" value="1"/>
</dbReference>
<evidence type="ECO:0000256" key="1">
    <source>
        <dbReference type="ARBA" id="ARBA00002151"/>
    </source>
</evidence>
<evidence type="ECO:0000256" key="9">
    <source>
        <dbReference type="ARBA" id="ARBA00022619"/>
    </source>
</evidence>
<protein>
    <recommendedName>
        <fullName evidence="8">Riboflavin biosynthesis protein RibD</fullName>
        <ecNumber evidence="7">1.1.1.193</ecNumber>
        <ecNumber evidence="6">3.5.4.26</ecNumber>
    </recommendedName>
</protein>
<dbReference type="InterPro" id="IPR004794">
    <property type="entry name" value="Eubact_RibD"/>
</dbReference>
<dbReference type="EC" id="1.1.1.193" evidence="7"/>
<dbReference type="EMBL" id="UHJL01000001">
    <property type="protein sequence ID" value="SUQ19147.1"/>
    <property type="molecule type" value="Genomic_DNA"/>
</dbReference>
<keyword evidence="13" id="KW-0560">Oxidoreductase</keyword>
<feature type="binding site" evidence="17">
    <location>
        <position position="77"/>
    </location>
    <ligand>
        <name>Zn(2+)</name>
        <dbReference type="ChEBI" id="CHEBI:29105"/>
        <note>catalytic</note>
    </ligand>
</feature>
<dbReference type="InterPro" id="IPR002125">
    <property type="entry name" value="CMP_dCMP_dom"/>
</dbReference>
<feature type="active site" description="Proton donor" evidence="15">
    <location>
        <position position="54"/>
    </location>
</feature>
<dbReference type="GO" id="GO:0008270">
    <property type="term" value="F:zinc ion binding"/>
    <property type="evidence" value="ECO:0007669"/>
    <property type="project" value="InterPro"/>
</dbReference>
<dbReference type="Proteomes" id="UP000255423">
    <property type="component" value="Unassembled WGS sequence"/>
</dbReference>
<comment type="similarity">
    <text evidence="5">In the C-terminal section; belongs to the HTP reductase family.</text>
</comment>
<organism evidence="19 20">
    <name type="scientific">Fibrobacter succinogenes</name>
    <name type="common">Bacteroides succinogenes</name>
    <dbReference type="NCBI Taxonomy" id="833"/>
    <lineage>
        <taxon>Bacteria</taxon>
        <taxon>Pseudomonadati</taxon>
        <taxon>Fibrobacterota</taxon>
        <taxon>Fibrobacteria</taxon>
        <taxon>Fibrobacterales</taxon>
        <taxon>Fibrobacteraceae</taxon>
        <taxon>Fibrobacter</taxon>
    </lineage>
</organism>
<dbReference type="InterPro" id="IPR050765">
    <property type="entry name" value="Riboflavin_Biosynth_HTPR"/>
</dbReference>
<dbReference type="PROSITE" id="PS51747">
    <property type="entry name" value="CYT_DCMP_DEAMINASES_2"/>
    <property type="match status" value="1"/>
</dbReference>
<proteinExistence type="inferred from homology"/>
<keyword evidence="10 17" id="KW-0479">Metal-binding</keyword>
<comment type="pathway">
    <text evidence="2">Cofactor biosynthesis; riboflavin biosynthesis; 5-amino-6-(D-ribitylamino)uracil from GTP: step 2/4.</text>
</comment>
<evidence type="ECO:0000256" key="12">
    <source>
        <dbReference type="ARBA" id="ARBA00022857"/>
    </source>
</evidence>
<dbReference type="SUPFAM" id="SSF53927">
    <property type="entry name" value="Cytidine deaminase-like"/>
    <property type="match status" value="1"/>
</dbReference>
<dbReference type="PROSITE" id="PS00903">
    <property type="entry name" value="CYT_DCMP_DEAMINASES_1"/>
    <property type="match status" value="1"/>
</dbReference>
<evidence type="ECO:0000256" key="5">
    <source>
        <dbReference type="ARBA" id="ARBA00007417"/>
    </source>
</evidence>
<dbReference type="GO" id="GO:0009231">
    <property type="term" value="P:riboflavin biosynthetic process"/>
    <property type="evidence" value="ECO:0007669"/>
    <property type="project" value="UniProtKB-UniPathway"/>
</dbReference>
<dbReference type="CDD" id="cd01284">
    <property type="entry name" value="Riboflavin_deaminase-reductase"/>
    <property type="match status" value="1"/>
</dbReference>
<evidence type="ECO:0000259" key="18">
    <source>
        <dbReference type="PROSITE" id="PS51747"/>
    </source>
</evidence>
<evidence type="ECO:0000256" key="6">
    <source>
        <dbReference type="ARBA" id="ARBA00012766"/>
    </source>
</evidence>
<accession>A0A380RVX0</accession>
<evidence type="ECO:0000256" key="13">
    <source>
        <dbReference type="ARBA" id="ARBA00023002"/>
    </source>
</evidence>
<evidence type="ECO:0000256" key="8">
    <source>
        <dbReference type="ARBA" id="ARBA00019930"/>
    </source>
</evidence>
<evidence type="ECO:0000313" key="20">
    <source>
        <dbReference type="Proteomes" id="UP000255423"/>
    </source>
</evidence>
<evidence type="ECO:0000256" key="4">
    <source>
        <dbReference type="ARBA" id="ARBA00005259"/>
    </source>
</evidence>
<dbReference type="InterPro" id="IPR024072">
    <property type="entry name" value="DHFR-like_dom_sf"/>
</dbReference>
<evidence type="ECO:0000256" key="10">
    <source>
        <dbReference type="ARBA" id="ARBA00022723"/>
    </source>
</evidence>
<dbReference type="Gene3D" id="3.40.430.10">
    <property type="entry name" value="Dihydrofolate Reductase, subunit A"/>
    <property type="match status" value="1"/>
</dbReference>
<dbReference type="PANTHER" id="PTHR38011">
    <property type="entry name" value="DIHYDROFOLATE REDUCTASE FAMILY PROTEIN (AFU_ORTHOLOGUE AFUA_8G06820)"/>
    <property type="match status" value="1"/>
</dbReference>